<evidence type="ECO:0000313" key="2">
    <source>
        <dbReference type="Proteomes" id="UP001432027"/>
    </source>
</evidence>
<organism evidence="1 2">
    <name type="scientific">Pristionchus entomophagus</name>
    <dbReference type="NCBI Taxonomy" id="358040"/>
    <lineage>
        <taxon>Eukaryota</taxon>
        <taxon>Metazoa</taxon>
        <taxon>Ecdysozoa</taxon>
        <taxon>Nematoda</taxon>
        <taxon>Chromadorea</taxon>
        <taxon>Rhabditida</taxon>
        <taxon>Rhabditina</taxon>
        <taxon>Diplogasteromorpha</taxon>
        <taxon>Diplogasteroidea</taxon>
        <taxon>Neodiplogasteridae</taxon>
        <taxon>Pristionchus</taxon>
    </lineage>
</organism>
<gene>
    <name evidence="1" type="ORF">PENTCL1PPCAC_8658</name>
</gene>
<evidence type="ECO:0000313" key="1">
    <source>
        <dbReference type="EMBL" id="GMS86483.1"/>
    </source>
</evidence>
<feature type="non-terminal residue" evidence="1">
    <location>
        <position position="1"/>
    </location>
</feature>
<comment type="caution">
    <text evidence="1">The sequence shown here is derived from an EMBL/GenBank/DDBJ whole genome shotgun (WGS) entry which is preliminary data.</text>
</comment>
<reference evidence="1" key="1">
    <citation type="submission" date="2023-10" db="EMBL/GenBank/DDBJ databases">
        <title>Genome assembly of Pristionchus species.</title>
        <authorList>
            <person name="Yoshida K."/>
            <person name="Sommer R.J."/>
        </authorList>
    </citation>
    <scope>NUCLEOTIDE SEQUENCE</scope>
    <source>
        <strain evidence="1">RS0144</strain>
    </source>
</reference>
<keyword evidence="2" id="KW-1185">Reference proteome</keyword>
<proteinExistence type="predicted"/>
<dbReference type="Proteomes" id="UP001432027">
    <property type="component" value="Unassembled WGS sequence"/>
</dbReference>
<protein>
    <submittedName>
        <fullName evidence="1">Uncharacterized protein</fullName>
    </submittedName>
</protein>
<dbReference type="AlphaFoldDB" id="A0AAV5SWU3"/>
<accession>A0AAV5SWU3</accession>
<name>A0AAV5SWU3_9BILA</name>
<dbReference type="EMBL" id="BTSX01000002">
    <property type="protein sequence ID" value="GMS86483.1"/>
    <property type="molecule type" value="Genomic_DNA"/>
</dbReference>
<sequence length="134" mass="14550">LVGTPQVRCYDGEATFNHTALKNKKLPKLVDCPYAKKSCRKYKSNDVFAFECSSDCPDYGDKQFVVGILVLTETANSYQTVCRGAVGPCNVKQPPPVIQYFVGGTTAKNTELEGTPLSTLKNCTALQSCCVAKL</sequence>